<evidence type="ECO:0000256" key="1">
    <source>
        <dbReference type="ARBA" id="ARBA00004141"/>
    </source>
</evidence>
<evidence type="ECO:0000313" key="7">
    <source>
        <dbReference type="EMBL" id="CUU05181.1"/>
    </source>
</evidence>
<keyword evidence="5" id="KW-0813">Transport</keyword>
<dbReference type="PANTHER" id="PTHR30371">
    <property type="entry name" value="SEC-INDEPENDENT PROTEIN TRANSLOCASE PROTEIN TATC"/>
    <property type="match status" value="1"/>
</dbReference>
<dbReference type="NCBIfam" id="TIGR00945">
    <property type="entry name" value="tatC"/>
    <property type="match status" value="1"/>
</dbReference>
<keyword evidence="5" id="KW-1003">Cell membrane</keyword>
<keyword evidence="2 5" id="KW-0812">Transmembrane</keyword>
<comment type="similarity">
    <text evidence="5">Belongs to the TatC family.</text>
</comment>
<dbReference type="STRING" id="1633631.GCA_001442925_01178"/>
<accession>A0A0P1LBQ4</accession>
<dbReference type="HAMAP" id="MF_00902">
    <property type="entry name" value="TatC"/>
    <property type="match status" value="1"/>
</dbReference>
<comment type="subcellular location">
    <subcellularLocation>
        <location evidence="5">Cell membrane</location>
        <topology evidence="5">Multi-pass membrane protein</topology>
    </subcellularLocation>
    <subcellularLocation>
        <location evidence="1">Membrane</location>
        <topology evidence="1">Multi-pass membrane protein</topology>
    </subcellularLocation>
</comment>
<dbReference type="GO" id="GO:0033281">
    <property type="term" value="C:TAT protein transport complex"/>
    <property type="evidence" value="ECO:0007669"/>
    <property type="project" value="UniProtKB-UniRule"/>
</dbReference>
<dbReference type="Proteomes" id="UP000182011">
    <property type="component" value="Unassembled WGS sequence"/>
</dbReference>
<accession>A0A0P1MWI0</accession>
<accession>A0A0P1LHV6</accession>
<dbReference type="AlphaFoldDB" id="A0A0P1LBQ4"/>
<dbReference type="EMBL" id="FAOP01000005">
    <property type="protein sequence ID" value="CUU05181.1"/>
    <property type="molecule type" value="Genomic_DNA"/>
</dbReference>
<comment type="caution">
    <text evidence="5">Lacks conserved residue(s) required for the propagation of feature annotation.</text>
</comment>
<proteinExistence type="inferred from homology"/>
<sequence length="256" mass="28831">MSEVDVKNVNLRGDSEISEKEMTFWEHLEELRARIIKSLLGIVVGVIVCAFFSDVIVNGILIVPAKRAGFELQNLKPYGQFMLYMQVVVISGFVLSLPFTLYQFWKFVEPGLLPREKKYVLWIVAFSSLCFFAGIVFAYFILLPVSLKFFAGFGSKEIQNIIAINEYMSFVIGLILASGIVFELPMLSFFLGRIGILTPAFMRHYRKHAIVVILIIAAVLTPGPDIASQATLAIPLYLLYELSIFVVQLTGKKPKF</sequence>
<evidence type="ECO:0000313" key="8">
    <source>
        <dbReference type="Proteomes" id="UP000182011"/>
    </source>
</evidence>
<dbReference type="EMBL" id="CZVI01000018">
    <property type="protein sequence ID" value="CUS89561.1"/>
    <property type="molecule type" value="Genomic_DNA"/>
</dbReference>
<comment type="subunit">
    <text evidence="5">Forms a complex with TatA.</text>
</comment>
<dbReference type="PRINTS" id="PR01840">
    <property type="entry name" value="TATCFAMILY"/>
</dbReference>
<dbReference type="GO" id="GO:0009977">
    <property type="term" value="F:proton motive force dependent protein transmembrane transporter activity"/>
    <property type="evidence" value="ECO:0007669"/>
    <property type="project" value="TreeGrafter"/>
</dbReference>
<dbReference type="RefSeq" id="WP_047134253.1">
    <property type="nucleotide sequence ID" value="NZ_CZVI01000018.1"/>
</dbReference>
<dbReference type="Pfam" id="PF00902">
    <property type="entry name" value="TatC"/>
    <property type="match status" value="1"/>
</dbReference>
<organism evidence="7 8">
    <name type="scientific">Candidatus Kryptonium thompsonii</name>
    <dbReference type="NCBI Taxonomy" id="1633631"/>
    <lineage>
        <taxon>Bacteria</taxon>
        <taxon>Pseudomonadati</taxon>
        <taxon>Candidatus Kryptoniota</taxon>
        <taxon>Candidatus Kryptonium</taxon>
    </lineage>
</organism>
<feature type="transmembrane region" description="Helical" evidence="5">
    <location>
        <begin position="39"/>
        <end position="63"/>
    </location>
</feature>
<evidence type="ECO:0000256" key="4">
    <source>
        <dbReference type="ARBA" id="ARBA00023136"/>
    </source>
</evidence>
<accession>A0A0P1LIV1</accession>
<dbReference type="GO" id="GO:0065002">
    <property type="term" value="P:intracellular protein transmembrane transport"/>
    <property type="evidence" value="ECO:0007669"/>
    <property type="project" value="TreeGrafter"/>
</dbReference>
<accession>A0A0P1M437</accession>
<accession>A0A0P1LKL7</accession>
<accession>A0A0P1LSW7</accession>
<comment type="function">
    <text evidence="5">Part of the twin-arginine translocation (Tat) system that transports large folded proteins containing a characteristic twin-arginine motif in their signal peptide across membranes.</text>
</comment>
<keyword evidence="5" id="KW-0653">Protein transport</keyword>
<feature type="transmembrane region" description="Helical" evidence="5">
    <location>
        <begin position="83"/>
        <end position="107"/>
    </location>
</feature>
<evidence type="ECO:0000313" key="6">
    <source>
        <dbReference type="EMBL" id="CUS89561.1"/>
    </source>
</evidence>
<evidence type="ECO:0000256" key="3">
    <source>
        <dbReference type="ARBA" id="ARBA00022989"/>
    </source>
</evidence>
<reference evidence="6 9" key="1">
    <citation type="submission" date="2015-11" db="EMBL/GenBank/DDBJ databases">
        <authorList>
            <person name="Varghese N."/>
        </authorList>
    </citation>
    <scope>NUCLEOTIDE SEQUENCE [LARGE SCALE GENOMIC DNA]</scope>
    <source>
        <strain evidence="6 9">JGI-8</strain>
    </source>
</reference>
<accession>A0A0S4N5K1</accession>
<dbReference type="GO" id="GO:0043953">
    <property type="term" value="P:protein transport by the Tat complex"/>
    <property type="evidence" value="ECO:0007669"/>
    <property type="project" value="UniProtKB-UniRule"/>
</dbReference>
<keyword evidence="4 5" id="KW-0472">Membrane</keyword>
<dbReference type="InterPro" id="IPR002033">
    <property type="entry name" value="TatC"/>
</dbReference>
<evidence type="ECO:0000256" key="2">
    <source>
        <dbReference type="ARBA" id="ARBA00022692"/>
    </source>
</evidence>
<gene>
    <name evidence="5" type="primary">tatC</name>
    <name evidence="7" type="ORF">JGI4_01182</name>
    <name evidence="6" type="ORF">JGI8_01324</name>
</gene>
<protein>
    <recommendedName>
        <fullName evidence="5">Sec-independent protein translocase protein TatC</fullName>
    </recommendedName>
</protein>
<evidence type="ECO:0000313" key="9">
    <source>
        <dbReference type="Proteomes" id="UP000182200"/>
    </source>
</evidence>
<accession>A0A0P1M3B3</accession>
<dbReference type="InterPro" id="IPR019820">
    <property type="entry name" value="Sec-indep_translocase_CS"/>
</dbReference>
<name>A0A0P1LBQ4_9BACT</name>
<dbReference type="PROSITE" id="PS01218">
    <property type="entry name" value="TATC"/>
    <property type="match status" value="1"/>
</dbReference>
<reference evidence="7 8" key="2">
    <citation type="submission" date="2015-11" db="EMBL/GenBank/DDBJ databases">
        <authorList>
            <person name="Zhang Y."/>
            <person name="Guo Z."/>
        </authorList>
    </citation>
    <scope>NUCLEOTIDE SEQUENCE [LARGE SCALE GENOMIC DNA]</scope>
    <source>
        <strain evidence="7">JGI-4</strain>
    </source>
</reference>
<dbReference type="PANTHER" id="PTHR30371:SF0">
    <property type="entry name" value="SEC-INDEPENDENT PROTEIN TRANSLOCASE PROTEIN TATC, CHLOROPLASTIC-RELATED"/>
    <property type="match status" value="1"/>
</dbReference>
<keyword evidence="5" id="KW-0811">Translocation</keyword>
<evidence type="ECO:0000256" key="5">
    <source>
        <dbReference type="HAMAP-Rule" id="MF_00902"/>
    </source>
</evidence>
<feature type="transmembrane region" description="Helical" evidence="5">
    <location>
        <begin position="167"/>
        <end position="192"/>
    </location>
</feature>
<feature type="transmembrane region" description="Helical" evidence="5">
    <location>
        <begin position="119"/>
        <end position="147"/>
    </location>
</feature>
<dbReference type="Proteomes" id="UP000182200">
    <property type="component" value="Unassembled WGS sequence"/>
</dbReference>
<accession>A0A0N7MZL6</accession>
<keyword evidence="9" id="KW-1185">Reference proteome</keyword>
<keyword evidence="3 5" id="KW-1133">Transmembrane helix</keyword>